<evidence type="ECO:0000313" key="5">
    <source>
        <dbReference type="RefSeq" id="XP_013778938.1"/>
    </source>
</evidence>
<dbReference type="InterPro" id="IPR037849">
    <property type="entry name" value="PH1_ADAP"/>
</dbReference>
<dbReference type="InterPro" id="IPR001849">
    <property type="entry name" value="PH_domain"/>
</dbReference>
<dbReference type="Gene3D" id="2.30.29.30">
    <property type="entry name" value="Pleckstrin-homology domain (PH domain)/Phosphotyrosine-binding domain (PTB)"/>
    <property type="match status" value="2"/>
</dbReference>
<dbReference type="PROSITE" id="PS50003">
    <property type="entry name" value="PH_DOMAIN"/>
    <property type="match status" value="2"/>
</dbReference>
<dbReference type="PANTHER" id="PTHR46021">
    <property type="entry name" value="ARF-GAP WITH DUAL PH DOMAIN-CONTAINING PROTEIN 1-LIKE PROTEIN"/>
    <property type="match status" value="1"/>
</dbReference>
<evidence type="ECO:0000313" key="4">
    <source>
        <dbReference type="Proteomes" id="UP000694941"/>
    </source>
</evidence>
<dbReference type="InterPro" id="IPR001164">
    <property type="entry name" value="ArfGAP_dom"/>
</dbReference>
<dbReference type="SUPFAM" id="SSF50729">
    <property type="entry name" value="PH domain-like"/>
    <property type="match status" value="2"/>
</dbReference>
<dbReference type="InterPro" id="IPR037278">
    <property type="entry name" value="ARFGAP/RecO"/>
</dbReference>
<dbReference type="InterPro" id="IPR037851">
    <property type="entry name" value="PH2_ADAP"/>
</dbReference>
<dbReference type="SMART" id="SM00233">
    <property type="entry name" value="PH"/>
    <property type="match status" value="2"/>
</dbReference>
<keyword evidence="4" id="KW-1185">Reference proteome</keyword>
<protein>
    <submittedName>
        <fullName evidence="5">Arf-GAP with dual PH domain-containing protein 1-like isoform X1</fullName>
    </submittedName>
</protein>
<evidence type="ECO:0000259" key="2">
    <source>
        <dbReference type="PROSITE" id="PS50003"/>
    </source>
</evidence>
<dbReference type="InterPro" id="IPR038508">
    <property type="entry name" value="ArfGAP_dom_sf"/>
</dbReference>
<dbReference type="CDD" id="cd08832">
    <property type="entry name" value="ArfGap_ADAP"/>
    <property type="match status" value="1"/>
</dbReference>
<keyword evidence="1" id="KW-0862">Zinc</keyword>
<dbReference type="Proteomes" id="UP000694941">
    <property type="component" value="Unplaced"/>
</dbReference>
<dbReference type="CDD" id="cd13252">
    <property type="entry name" value="PH1_ADAP"/>
    <property type="match status" value="1"/>
</dbReference>
<dbReference type="InterPro" id="IPR052589">
    <property type="entry name" value="Arf-GAP_dual-PH_domain"/>
</dbReference>
<gene>
    <name evidence="5" type="primary">LOC106463455</name>
</gene>
<dbReference type="PANTHER" id="PTHR46021:SF2">
    <property type="entry name" value="ARF-GAP WITH DUAL PH DOMAIN-CONTAINING PROTEIN 1"/>
    <property type="match status" value="1"/>
</dbReference>
<dbReference type="Pfam" id="PF00169">
    <property type="entry name" value="PH"/>
    <property type="match status" value="2"/>
</dbReference>
<proteinExistence type="predicted"/>
<dbReference type="RefSeq" id="XP_013778938.1">
    <property type="nucleotide sequence ID" value="XM_013923484.2"/>
</dbReference>
<dbReference type="PRINTS" id="PR00405">
    <property type="entry name" value="REVINTRACTNG"/>
</dbReference>
<organism evidence="4 5">
    <name type="scientific">Limulus polyphemus</name>
    <name type="common">Atlantic horseshoe crab</name>
    <dbReference type="NCBI Taxonomy" id="6850"/>
    <lineage>
        <taxon>Eukaryota</taxon>
        <taxon>Metazoa</taxon>
        <taxon>Ecdysozoa</taxon>
        <taxon>Arthropoda</taxon>
        <taxon>Chelicerata</taxon>
        <taxon>Merostomata</taxon>
        <taxon>Xiphosura</taxon>
        <taxon>Limulidae</taxon>
        <taxon>Limulus</taxon>
    </lineage>
</organism>
<feature type="domain" description="PH" evidence="2">
    <location>
        <begin position="129"/>
        <end position="229"/>
    </location>
</feature>
<dbReference type="SMART" id="SM00105">
    <property type="entry name" value="ArfGap"/>
    <property type="match status" value="1"/>
</dbReference>
<evidence type="ECO:0000256" key="1">
    <source>
        <dbReference type="PROSITE-ProRule" id="PRU00288"/>
    </source>
</evidence>
<evidence type="ECO:0000259" key="3">
    <source>
        <dbReference type="PROSITE" id="PS50115"/>
    </source>
</evidence>
<sequence length="382" mass="44663">MAEINRRTLVQLLKLPEHLYCADCGAEGPKWASYNIGIFICTECAACHRNLGSHISKVKSVFMDNWDLAQVQMMKDMGNDKAKEKYQVHVPLCYKRPCPTDVQVLKEQWIQAKYLRQEFILPEKPIYLKGFMEGYLWKRGKENEKFHLRKFVLNESDDSLRYYVKENKEPKLVMKVSELNAVFCPMKVDHANAMQITFVKDGTTRNIFVYADDGKDIVNWYMAIRSAKLNQMQIAFPESDPNEVAKHLTPEFLKEGWLRKKGPRSGDTYRLRWLTLDNRRLMYLTNPLDPYPKGEIFIGYKENGFSVDKYILDVKQVGFGFILETPERSFIFSSDSEEEQKEWIEVLQKIMNQPLTVQDKNTAAIIVQKRHTFSSQFHALKV</sequence>
<reference evidence="5" key="1">
    <citation type="submission" date="2025-08" db="UniProtKB">
        <authorList>
            <consortium name="RefSeq"/>
        </authorList>
    </citation>
    <scope>IDENTIFICATION</scope>
    <source>
        <tissue evidence="5">Muscle</tissue>
    </source>
</reference>
<accession>A0ABM1BBZ9</accession>
<dbReference type="PROSITE" id="PS50115">
    <property type="entry name" value="ARFGAP"/>
    <property type="match status" value="1"/>
</dbReference>
<dbReference type="CDD" id="cd01251">
    <property type="entry name" value="PH2_ADAP"/>
    <property type="match status" value="1"/>
</dbReference>
<keyword evidence="1" id="KW-0863">Zinc-finger</keyword>
<dbReference type="InterPro" id="IPR011993">
    <property type="entry name" value="PH-like_dom_sf"/>
</dbReference>
<dbReference type="Gene3D" id="1.10.220.150">
    <property type="entry name" value="Arf GTPase activating protein"/>
    <property type="match status" value="1"/>
</dbReference>
<dbReference type="Pfam" id="PF01412">
    <property type="entry name" value="ArfGap"/>
    <property type="match status" value="1"/>
</dbReference>
<dbReference type="GeneID" id="106463455"/>
<name>A0ABM1BBZ9_LIMPO</name>
<dbReference type="SUPFAM" id="SSF57863">
    <property type="entry name" value="ArfGap/RecO-like zinc finger"/>
    <property type="match status" value="1"/>
</dbReference>
<keyword evidence="1" id="KW-0479">Metal-binding</keyword>
<feature type="domain" description="PH" evidence="2">
    <location>
        <begin position="251"/>
        <end position="352"/>
    </location>
</feature>
<feature type="domain" description="Arf-GAP" evidence="3">
    <location>
        <begin position="6"/>
        <end position="127"/>
    </location>
</feature>